<sequence>MTSGDIPGLMAMAFHAVMDTVHERLAEQGFADVRPAHGFVFQLLSHTRGSTAVEIAAHLGVTKQGATQLLAELETRGYVQRMPHPTDRRARLVSLTERGWACVAAVVAEWRAIEEGWVELVGREGLEGVEAALRVIVGAAGGRAVLRPLW</sequence>
<dbReference type="GO" id="GO:0006950">
    <property type="term" value="P:response to stress"/>
    <property type="evidence" value="ECO:0007669"/>
    <property type="project" value="TreeGrafter"/>
</dbReference>
<keyword evidence="2" id="KW-0238">DNA-binding</keyword>
<reference evidence="2 3" key="1">
    <citation type="submission" date="2020-08" db="EMBL/GenBank/DDBJ databases">
        <title>Genomic Encyclopedia of Type Strains, Phase IV (KMG-IV): sequencing the most valuable type-strain genomes for metagenomic binning, comparative biology and taxonomic classification.</title>
        <authorList>
            <person name="Goeker M."/>
        </authorList>
    </citation>
    <scope>NUCLEOTIDE SEQUENCE [LARGE SCALE GENOMIC DNA]</scope>
    <source>
        <strain evidence="2 3">YIM 65646</strain>
    </source>
</reference>
<accession>A0A841FJM1</accession>
<name>A0A841FJM1_9ACTN</name>
<dbReference type="PANTHER" id="PTHR33164">
    <property type="entry name" value="TRANSCRIPTIONAL REGULATOR, MARR FAMILY"/>
    <property type="match status" value="1"/>
</dbReference>
<dbReference type="InterPro" id="IPR000835">
    <property type="entry name" value="HTH_MarR-typ"/>
</dbReference>
<keyword evidence="3" id="KW-1185">Reference proteome</keyword>
<feature type="domain" description="HTH marR-type" evidence="1">
    <location>
        <begin position="3"/>
        <end position="138"/>
    </location>
</feature>
<proteinExistence type="predicted"/>
<gene>
    <name evidence="2" type="ORF">HNR73_005387</name>
</gene>
<dbReference type="EMBL" id="JACHGT010000012">
    <property type="protein sequence ID" value="MBB6037511.1"/>
    <property type="molecule type" value="Genomic_DNA"/>
</dbReference>
<dbReference type="GO" id="GO:0003677">
    <property type="term" value="F:DNA binding"/>
    <property type="evidence" value="ECO:0007669"/>
    <property type="project" value="UniProtKB-KW"/>
</dbReference>
<dbReference type="Gene3D" id="1.10.10.10">
    <property type="entry name" value="Winged helix-like DNA-binding domain superfamily/Winged helix DNA-binding domain"/>
    <property type="match status" value="1"/>
</dbReference>
<dbReference type="Pfam" id="PF12802">
    <property type="entry name" value="MarR_2"/>
    <property type="match status" value="1"/>
</dbReference>
<dbReference type="PRINTS" id="PR00598">
    <property type="entry name" value="HTHMARR"/>
</dbReference>
<dbReference type="AlphaFoldDB" id="A0A841FJM1"/>
<evidence type="ECO:0000313" key="3">
    <source>
        <dbReference type="Proteomes" id="UP000548476"/>
    </source>
</evidence>
<dbReference type="Proteomes" id="UP000548476">
    <property type="component" value="Unassembled WGS sequence"/>
</dbReference>
<protein>
    <submittedName>
        <fullName evidence="2">DNA-binding MarR family transcriptional regulator</fullName>
    </submittedName>
</protein>
<evidence type="ECO:0000259" key="1">
    <source>
        <dbReference type="PROSITE" id="PS50995"/>
    </source>
</evidence>
<dbReference type="PROSITE" id="PS50995">
    <property type="entry name" value="HTH_MARR_2"/>
    <property type="match status" value="1"/>
</dbReference>
<comment type="caution">
    <text evidence="2">The sequence shown here is derived from an EMBL/GenBank/DDBJ whole genome shotgun (WGS) entry which is preliminary data.</text>
</comment>
<dbReference type="PANTHER" id="PTHR33164:SF99">
    <property type="entry name" value="MARR FAMILY REGULATORY PROTEIN"/>
    <property type="match status" value="1"/>
</dbReference>
<evidence type="ECO:0000313" key="2">
    <source>
        <dbReference type="EMBL" id="MBB6037511.1"/>
    </source>
</evidence>
<dbReference type="InterPro" id="IPR036390">
    <property type="entry name" value="WH_DNA-bd_sf"/>
</dbReference>
<dbReference type="InterPro" id="IPR039422">
    <property type="entry name" value="MarR/SlyA-like"/>
</dbReference>
<dbReference type="GO" id="GO:0003700">
    <property type="term" value="F:DNA-binding transcription factor activity"/>
    <property type="evidence" value="ECO:0007669"/>
    <property type="project" value="InterPro"/>
</dbReference>
<organism evidence="2 3">
    <name type="scientific">Phytomonospora endophytica</name>
    <dbReference type="NCBI Taxonomy" id="714109"/>
    <lineage>
        <taxon>Bacteria</taxon>
        <taxon>Bacillati</taxon>
        <taxon>Actinomycetota</taxon>
        <taxon>Actinomycetes</taxon>
        <taxon>Micromonosporales</taxon>
        <taxon>Micromonosporaceae</taxon>
        <taxon>Phytomonospora</taxon>
    </lineage>
</organism>
<dbReference type="RefSeq" id="WP_184790323.1">
    <property type="nucleotide sequence ID" value="NZ_BONT01000093.1"/>
</dbReference>
<dbReference type="InterPro" id="IPR036388">
    <property type="entry name" value="WH-like_DNA-bd_sf"/>
</dbReference>
<dbReference type="SUPFAM" id="SSF46785">
    <property type="entry name" value="Winged helix' DNA-binding domain"/>
    <property type="match status" value="1"/>
</dbReference>
<dbReference type="SMART" id="SM00347">
    <property type="entry name" value="HTH_MARR"/>
    <property type="match status" value="1"/>
</dbReference>